<keyword evidence="2" id="KW-1185">Reference proteome</keyword>
<accession>A0A670J8W4</accession>
<reference evidence="1" key="2">
    <citation type="submission" date="2025-08" db="UniProtKB">
        <authorList>
            <consortium name="Ensembl"/>
        </authorList>
    </citation>
    <scope>IDENTIFICATION</scope>
</reference>
<evidence type="ECO:0000313" key="2">
    <source>
        <dbReference type="Proteomes" id="UP000472272"/>
    </source>
</evidence>
<sequence length="337" mass="36831">MAAIVPRADSRGTDIFATRHGFFVVRSDLGCFLQALDFRLGQDLQVWDLHPACRGGDHYVGDPTSSAIYLLRGDSFCKVLDLSSEPPSSTLPLHPSCQGGNHYAFCEGRFFIFFLTRGVVLSVADLATGATAKEICLEPALLNGLYYYGADASHLACLRMDEENGLCGYLFAAAGPKETFSVHPDVVSFLPGGLGHTHGAAFGAWECLKLISNATDLPMPSSHEITRKVGSSKLAFSQKYRVSGSLDPESLAASLLQHQFSLPVAYGGLGLRTEQEEWEEAAEEGEALRVILQPRQKLYWWHYQLGLGKEPLLYCRSLKVTRSPSPPTHIPLPQVDS</sequence>
<organism evidence="1 2">
    <name type="scientific">Podarcis muralis</name>
    <name type="common">Wall lizard</name>
    <name type="synonym">Lacerta muralis</name>
    <dbReference type="NCBI Taxonomy" id="64176"/>
    <lineage>
        <taxon>Eukaryota</taxon>
        <taxon>Metazoa</taxon>
        <taxon>Chordata</taxon>
        <taxon>Craniata</taxon>
        <taxon>Vertebrata</taxon>
        <taxon>Euteleostomi</taxon>
        <taxon>Lepidosauria</taxon>
        <taxon>Squamata</taxon>
        <taxon>Bifurcata</taxon>
        <taxon>Unidentata</taxon>
        <taxon>Episquamata</taxon>
        <taxon>Laterata</taxon>
        <taxon>Lacertibaenia</taxon>
        <taxon>Lacertidae</taxon>
        <taxon>Podarcis</taxon>
    </lineage>
</organism>
<dbReference type="AlphaFoldDB" id="A0A670J8W4"/>
<reference evidence="1" key="3">
    <citation type="submission" date="2025-09" db="UniProtKB">
        <authorList>
            <consortium name="Ensembl"/>
        </authorList>
    </citation>
    <scope>IDENTIFICATION</scope>
</reference>
<dbReference type="OrthoDB" id="9409434at2759"/>
<protein>
    <submittedName>
        <fullName evidence="1">Uncharacterized LOC114581919</fullName>
    </submittedName>
</protein>
<dbReference type="OMA" id="RQKLYWW"/>
<dbReference type="Ensembl" id="ENSPMRT00000021363.1">
    <property type="protein sequence ID" value="ENSPMRP00000020119.1"/>
    <property type="gene ID" value="ENSPMRG00000013112.1"/>
</dbReference>
<proteinExistence type="predicted"/>
<reference evidence="1 2" key="1">
    <citation type="journal article" date="2019" name="Proc. Natl. Acad. Sci. U.S.A.">
        <title>Regulatory changes in pterin and carotenoid genes underlie balanced color polymorphisms in the wall lizard.</title>
        <authorList>
            <person name="Andrade P."/>
            <person name="Pinho C."/>
            <person name="Perez I de Lanuza G."/>
            <person name="Afonso S."/>
            <person name="Brejcha J."/>
            <person name="Rubin C.J."/>
            <person name="Wallerman O."/>
            <person name="Pereira P."/>
            <person name="Sabatino S.J."/>
            <person name="Bellati A."/>
            <person name="Pellitteri-Rosa D."/>
            <person name="Bosakova Z."/>
            <person name="Bunikis I."/>
            <person name="Carretero M.A."/>
            <person name="Feiner N."/>
            <person name="Marsik P."/>
            <person name="Pauperio F."/>
            <person name="Salvi D."/>
            <person name="Soler L."/>
            <person name="While G.M."/>
            <person name="Uller T."/>
            <person name="Font E."/>
            <person name="Andersson L."/>
            <person name="Carneiro M."/>
        </authorList>
    </citation>
    <scope>NUCLEOTIDE SEQUENCE</scope>
</reference>
<dbReference type="GeneTree" id="ENSGT00990000204150"/>
<dbReference type="RefSeq" id="XP_028558472.1">
    <property type="nucleotide sequence ID" value="XM_028702639.1"/>
</dbReference>
<dbReference type="KEGG" id="pmua:114581919"/>
<evidence type="ECO:0000313" key="1">
    <source>
        <dbReference type="Ensembl" id="ENSPMRP00000020119.1"/>
    </source>
</evidence>
<gene>
    <name evidence="1" type="primary">LOC114581919</name>
</gene>
<dbReference type="Proteomes" id="UP000472272">
    <property type="component" value="Chromosome 13"/>
</dbReference>
<dbReference type="GeneID" id="114581919"/>
<name>A0A670J8W4_PODMU</name>